<dbReference type="RefSeq" id="WP_125440523.1">
    <property type="nucleotide sequence ID" value="NZ_RWIU01000011.1"/>
</dbReference>
<comment type="caution">
    <text evidence="3">The sequence shown here is derived from an EMBL/GenBank/DDBJ whole genome shotgun (WGS) entry which is preliminary data.</text>
</comment>
<keyword evidence="4" id="KW-1185">Reference proteome</keyword>
<dbReference type="OrthoDB" id="103556at2"/>
<dbReference type="Pfam" id="PF13476">
    <property type="entry name" value="AAA_23"/>
    <property type="match status" value="1"/>
</dbReference>
<feature type="domain" description="Rad50/SbcC-type AAA" evidence="2">
    <location>
        <begin position="26"/>
        <end position="260"/>
    </location>
</feature>
<name>A0A3R9MCH6_9BACT</name>
<proteinExistence type="predicted"/>
<reference evidence="3 4" key="1">
    <citation type="submission" date="2018-12" db="EMBL/GenBank/DDBJ databases">
        <authorList>
            <person name="Feng G."/>
            <person name="Zhu H."/>
        </authorList>
    </citation>
    <scope>NUCLEOTIDE SEQUENCE [LARGE SCALE GENOMIC DNA]</scope>
    <source>
        <strain evidence="3 4">LMG 26000</strain>
    </source>
</reference>
<organism evidence="3 4">
    <name type="scientific">Hymenobacter perfusus</name>
    <dbReference type="NCBI Taxonomy" id="1236770"/>
    <lineage>
        <taxon>Bacteria</taxon>
        <taxon>Pseudomonadati</taxon>
        <taxon>Bacteroidota</taxon>
        <taxon>Cytophagia</taxon>
        <taxon>Cytophagales</taxon>
        <taxon>Hymenobacteraceae</taxon>
        <taxon>Hymenobacter</taxon>
    </lineage>
</organism>
<evidence type="ECO:0000313" key="4">
    <source>
        <dbReference type="Proteomes" id="UP000270291"/>
    </source>
</evidence>
<dbReference type="InterPro" id="IPR027417">
    <property type="entry name" value="P-loop_NTPase"/>
</dbReference>
<sequence length="653" mass="72986">MSYPMHIRLAKLTLVFTAATEELPFEEVTYFYGQMGAGKSSIARLIDYCLGGKFDLSPALQSEFTTATLSLFVNEKPLALERQRDSDYVVCSWRDEQGSFDLILPARKAGTGGPLIPGTEVEVLSDLLFYLAGIRPPRVRRSKLKEDSELSRLSLRDLLWFCYLDQDGFDSNFFQLDGGDPFKRLKSLDVLRFILGFHQEQVAELESELQELYARRQQLQGAAKSLKESLLEADVASEEEIQAKVGVFEAEAADVSQKLTDLRAQHLQIPHGTDSLRQKARALTEEMVALEEAEPQILRTIDQDRRHKNEILTLGLKVQRVAAARAVLSGVAFEACPRCTQTLPERPAHDCPVCGQEEPTEGGANLDPAVIASDSKARIGELDDSIARHEDQLARLQRRAKELARDREAVDNSLTQLMSNYDSAYLSTALVLERRAAEIGQQINDLRRLVLLPRKVQELFRQADELQGQEITLRRRLEAARIGAEADMGNLHKLEAYFLDCLVRAQMPGVSVENTVKINTKTFLPEVTEASTGDVTVMSFANLSSGGKKTLFKACFALAIHRLATEVGAMLPSLLIIDSPMKNISERENKAQFEGFHALVYDLLETELQGTQAILIDKEFIVRDETSPLTFSVRHMMPGSDENPPLIPYYKGL</sequence>
<accession>A0A3R9MCH6</accession>
<evidence type="ECO:0000313" key="3">
    <source>
        <dbReference type="EMBL" id="RSK38772.1"/>
    </source>
</evidence>
<dbReference type="AlphaFoldDB" id="A0A3R9MCH6"/>
<protein>
    <recommendedName>
        <fullName evidence="2">Rad50/SbcC-type AAA domain-containing protein</fullName>
    </recommendedName>
</protein>
<evidence type="ECO:0000256" key="1">
    <source>
        <dbReference type="SAM" id="Coils"/>
    </source>
</evidence>
<dbReference type="SUPFAM" id="SSF52540">
    <property type="entry name" value="P-loop containing nucleoside triphosphate hydrolases"/>
    <property type="match status" value="1"/>
</dbReference>
<keyword evidence="1" id="KW-0175">Coiled coil</keyword>
<dbReference type="GO" id="GO:0016887">
    <property type="term" value="F:ATP hydrolysis activity"/>
    <property type="evidence" value="ECO:0007669"/>
    <property type="project" value="InterPro"/>
</dbReference>
<dbReference type="EMBL" id="RWIU01000011">
    <property type="protein sequence ID" value="RSK38772.1"/>
    <property type="molecule type" value="Genomic_DNA"/>
</dbReference>
<dbReference type="Proteomes" id="UP000270291">
    <property type="component" value="Unassembled WGS sequence"/>
</dbReference>
<feature type="coiled-coil region" evidence="1">
    <location>
        <begin position="195"/>
        <end position="229"/>
    </location>
</feature>
<dbReference type="InterPro" id="IPR038729">
    <property type="entry name" value="Rad50/SbcC_AAA"/>
</dbReference>
<evidence type="ECO:0000259" key="2">
    <source>
        <dbReference type="Pfam" id="PF13476"/>
    </source>
</evidence>
<feature type="coiled-coil region" evidence="1">
    <location>
        <begin position="379"/>
        <end position="413"/>
    </location>
</feature>
<dbReference type="Gene3D" id="3.40.50.300">
    <property type="entry name" value="P-loop containing nucleotide triphosphate hydrolases"/>
    <property type="match status" value="1"/>
</dbReference>
<gene>
    <name evidence="3" type="ORF">EI293_21000</name>
</gene>
<dbReference type="GO" id="GO:0006302">
    <property type="term" value="P:double-strand break repair"/>
    <property type="evidence" value="ECO:0007669"/>
    <property type="project" value="InterPro"/>
</dbReference>